<evidence type="ECO:0000256" key="4">
    <source>
        <dbReference type="ARBA" id="ARBA00023136"/>
    </source>
</evidence>
<gene>
    <name evidence="7" type="ORF">M529_03525</name>
</gene>
<dbReference type="PATRIC" id="fig|1346791.3.peg.683"/>
<dbReference type="CDD" id="cd16425">
    <property type="entry name" value="TrbF"/>
    <property type="match status" value="1"/>
</dbReference>
<keyword evidence="8" id="KW-1185">Reference proteome</keyword>
<name>T0IXP9_9SPHN</name>
<keyword evidence="2 5" id="KW-0812">Transmembrane</keyword>
<dbReference type="Pfam" id="PF04335">
    <property type="entry name" value="VirB8"/>
    <property type="match status" value="1"/>
</dbReference>
<evidence type="ECO:0000313" key="7">
    <source>
        <dbReference type="EMBL" id="EQB33555.1"/>
    </source>
</evidence>
<dbReference type="InterPro" id="IPR035658">
    <property type="entry name" value="TrbF"/>
</dbReference>
<protein>
    <recommendedName>
        <fullName evidence="6">Bacterial virulence protein VirB8 domain-containing protein</fullName>
    </recommendedName>
</protein>
<dbReference type="STRING" id="1346791.M529_03525"/>
<proteinExistence type="predicted"/>
<dbReference type="AlphaFoldDB" id="T0IXP9"/>
<dbReference type="InterPro" id="IPR007430">
    <property type="entry name" value="VirB8"/>
</dbReference>
<dbReference type="InterPro" id="IPR032710">
    <property type="entry name" value="NTF2-like_dom_sf"/>
</dbReference>
<evidence type="ECO:0000259" key="6">
    <source>
        <dbReference type="Pfam" id="PF04335"/>
    </source>
</evidence>
<comment type="caution">
    <text evidence="7">The sequence shown here is derived from an EMBL/GenBank/DDBJ whole genome shotgun (WGS) entry which is preliminary data.</text>
</comment>
<dbReference type="NCBIfam" id="NF010446">
    <property type="entry name" value="PRK13872.1"/>
    <property type="match status" value="1"/>
</dbReference>
<dbReference type="Gene3D" id="3.10.450.230">
    <property type="entry name" value="VirB8 protein"/>
    <property type="match status" value="1"/>
</dbReference>
<reference evidence="7 8" key="1">
    <citation type="journal article" date="2013" name="Genome Announc.">
        <title>Draft Genome Sequence of Sphingobium ummariense Strain RL-3, a Hexachlorocyclohexane-Degrading Bacterium.</title>
        <authorList>
            <person name="Kohli P."/>
            <person name="Dua A."/>
            <person name="Sangwan N."/>
            <person name="Oldach P."/>
            <person name="Khurana J.P."/>
            <person name="Lal R."/>
        </authorList>
    </citation>
    <scope>NUCLEOTIDE SEQUENCE [LARGE SCALE GENOMIC DNA]</scope>
    <source>
        <strain evidence="7 8">RL-3</strain>
    </source>
</reference>
<accession>T0IXP9</accession>
<dbReference type="OrthoDB" id="597581at2"/>
<dbReference type="eggNOG" id="COG3701">
    <property type="taxonomic scope" value="Bacteria"/>
</dbReference>
<dbReference type="GO" id="GO:0016020">
    <property type="term" value="C:membrane"/>
    <property type="evidence" value="ECO:0007669"/>
    <property type="project" value="UniProtKB-SubCell"/>
</dbReference>
<keyword evidence="4 5" id="KW-0472">Membrane</keyword>
<sequence>MKNVFRRAAPSYGGSAPLNTPYAKAAQEWDNRIGSARVQAKNWRIAAFVALGIAGVSVASNVYLATTTRVATYVVPVNEYGKPGRIAAAGQVYEPNRAETAYFLADWVGLVRSKSTDGVVIRQNWTNAYNFITAQAEQTLNGYAKENDPFANVGQEARTIEVQAVLPRTKDTYQVTWRETTYTNGTPMPPERWTGLFTVRVKPPKTEQELRANPLGIFITNFQWSKEL</sequence>
<evidence type="ECO:0000313" key="8">
    <source>
        <dbReference type="Proteomes" id="UP000015523"/>
    </source>
</evidence>
<evidence type="ECO:0000256" key="1">
    <source>
        <dbReference type="ARBA" id="ARBA00004167"/>
    </source>
</evidence>
<organism evidence="7 8">
    <name type="scientific">Sphingobium ummariense RL-3</name>
    <dbReference type="NCBI Taxonomy" id="1346791"/>
    <lineage>
        <taxon>Bacteria</taxon>
        <taxon>Pseudomonadati</taxon>
        <taxon>Pseudomonadota</taxon>
        <taxon>Alphaproteobacteria</taxon>
        <taxon>Sphingomonadales</taxon>
        <taxon>Sphingomonadaceae</taxon>
        <taxon>Sphingobium</taxon>
    </lineage>
</organism>
<feature type="domain" description="Bacterial virulence protein VirB8" evidence="6">
    <location>
        <begin position="24"/>
        <end position="227"/>
    </location>
</feature>
<keyword evidence="3 5" id="KW-1133">Transmembrane helix</keyword>
<dbReference type="SUPFAM" id="SSF54427">
    <property type="entry name" value="NTF2-like"/>
    <property type="match status" value="1"/>
</dbReference>
<evidence type="ECO:0000256" key="5">
    <source>
        <dbReference type="SAM" id="Phobius"/>
    </source>
</evidence>
<evidence type="ECO:0000256" key="2">
    <source>
        <dbReference type="ARBA" id="ARBA00022692"/>
    </source>
</evidence>
<dbReference type="RefSeq" id="WP_021316679.1">
    <property type="nucleotide sequence ID" value="NZ_AUWY01000033.1"/>
</dbReference>
<dbReference type="Proteomes" id="UP000015523">
    <property type="component" value="Unassembled WGS sequence"/>
</dbReference>
<evidence type="ECO:0000256" key="3">
    <source>
        <dbReference type="ARBA" id="ARBA00022989"/>
    </source>
</evidence>
<comment type="subcellular location">
    <subcellularLocation>
        <location evidence="1">Membrane</location>
        <topology evidence="1">Single-pass membrane protein</topology>
    </subcellularLocation>
</comment>
<feature type="transmembrane region" description="Helical" evidence="5">
    <location>
        <begin position="45"/>
        <end position="64"/>
    </location>
</feature>
<dbReference type="EMBL" id="AUWY01000033">
    <property type="protein sequence ID" value="EQB33555.1"/>
    <property type="molecule type" value="Genomic_DNA"/>
</dbReference>